<evidence type="ECO:0000313" key="7">
    <source>
        <dbReference type="Proteomes" id="UP000698800"/>
    </source>
</evidence>
<feature type="region of interest" description="Disordered" evidence="4">
    <location>
        <begin position="1"/>
        <end position="42"/>
    </location>
</feature>
<evidence type="ECO:0000256" key="3">
    <source>
        <dbReference type="PROSITE-ProRule" id="PRU00176"/>
    </source>
</evidence>
<evidence type="ECO:0000256" key="4">
    <source>
        <dbReference type="SAM" id="MobiDB-lite"/>
    </source>
</evidence>
<comment type="caution">
    <text evidence="6">The sequence shown here is derived from an EMBL/GenBank/DDBJ whole genome shotgun (WGS) entry which is preliminary data.</text>
</comment>
<evidence type="ECO:0000256" key="2">
    <source>
        <dbReference type="ARBA" id="ARBA00022884"/>
    </source>
</evidence>
<dbReference type="GO" id="GO:0003723">
    <property type="term" value="F:RNA binding"/>
    <property type="evidence" value="ECO:0007669"/>
    <property type="project" value="UniProtKB-UniRule"/>
</dbReference>
<dbReference type="OrthoDB" id="431169at2759"/>
<dbReference type="PANTHER" id="PTHR10501">
    <property type="entry name" value="U1 SMALL NUCLEAR RIBONUCLEOPROTEIN A/U2 SMALL NUCLEAR RIBONUCLEOPROTEIN B"/>
    <property type="match status" value="1"/>
</dbReference>
<name>A0A9P8I8R2_9PEZI</name>
<organism evidence="6 7">
    <name type="scientific">Glutinoglossum americanum</name>
    <dbReference type="NCBI Taxonomy" id="1670608"/>
    <lineage>
        <taxon>Eukaryota</taxon>
        <taxon>Fungi</taxon>
        <taxon>Dikarya</taxon>
        <taxon>Ascomycota</taxon>
        <taxon>Pezizomycotina</taxon>
        <taxon>Geoglossomycetes</taxon>
        <taxon>Geoglossales</taxon>
        <taxon>Geoglossaceae</taxon>
        <taxon>Glutinoglossum</taxon>
    </lineage>
</organism>
<evidence type="ECO:0000256" key="1">
    <source>
        <dbReference type="ARBA" id="ARBA00022553"/>
    </source>
</evidence>
<dbReference type="CDD" id="cd12245">
    <property type="entry name" value="RRM_scw1_like"/>
    <property type="match status" value="1"/>
</dbReference>
<keyword evidence="1" id="KW-0597">Phosphoprotein</keyword>
<sequence>MAGGPMTSGGSSPSASSNPYQSTSASSSTSSPPQSASTAKHSAISQTAISAAVFVPAHSQSHQPPVSTSSYGMSTIGEMSPFDRDSIRPFSGENDISSANGGTAGYSSVAIHRLPRNISERELRSLLLFAKDFVGVDILPPEHSEEGRFISAIARFESLAGAHEVRNALDGKPNSSGDANLIVQVLTGAQHAGRRNTYDGTVNRGLSSSNSSSNSSNGQANRQPYRFNGGFQPLERISPPNGFTGGGGMTGSEFPVPESSTHFQNLFSPQSPIGGQLNGVRSGKSVINDDSVEDDETGELLKDPLAYAKNGHTGAVGQMRRTTNPQLPVPRLAGLSLATNIAPPPVPVMTSPTMPGSTLPTPASAISTMGFGSMGPNANYQLSNQYFQRPSYPPVNPADQNPPCNTLYVGNLPINTSEDELKALFSKQRGYRRLCYRTKQNGPMCFVEFEDVSFATKALNELYGRPLSNSQKGGIRLSFSKNPLGVRSGQPANGACLATPATPQSGPPGMNGGMGGLPGQPFATALHAPPGLAPPGLPVPSTTNGNSMNIMANSSINGSTAGTFPNGNAGMNGQGLNGLRGPMGGIPVNTGVIGNGNGGFSDYMMGR</sequence>
<evidence type="ECO:0000259" key="5">
    <source>
        <dbReference type="PROSITE" id="PS50102"/>
    </source>
</evidence>
<feature type="compositionally biased region" description="Low complexity" evidence="4">
    <location>
        <begin position="8"/>
        <end position="39"/>
    </location>
</feature>
<dbReference type="SMART" id="SM00360">
    <property type="entry name" value="RRM"/>
    <property type="match status" value="1"/>
</dbReference>
<dbReference type="SUPFAM" id="SSF54928">
    <property type="entry name" value="RNA-binding domain, RBD"/>
    <property type="match status" value="1"/>
</dbReference>
<dbReference type="AlphaFoldDB" id="A0A9P8I8R2"/>
<accession>A0A9P8I8R2</accession>
<evidence type="ECO:0000313" key="6">
    <source>
        <dbReference type="EMBL" id="KAH0537423.1"/>
    </source>
</evidence>
<proteinExistence type="predicted"/>
<keyword evidence="2 3" id="KW-0694">RNA-binding</keyword>
<dbReference type="InterPro" id="IPR000504">
    <property type="entry name" value="RRM_dom"/>
</dbReference>
<gene>
    <name evidence="6" type="ORF">FGG08_005776</name>
</gene>
<dbReference type="PROSITE" id="PS50102">
    <property type="entry name" value="RRM"/>
    <property type="match status" value="1"/>
</dbReference>
<dbReference type="EMBL" id="JAGHQL010000146">
    <property type="protein sequence ID" value="KAH0537423.1"/>
    <property type="molecule type" value="Genomic_DNA"/>
</dbReference>
<dbReference type="Gene3D" id="3.30.70.330">
    <property type="match status" value="1"/>
</dbReference>
<reference evidence="6" key="1">
    <citation type="submission" date="2021-03" db="EMBL/GenBank/DDBJ databases">
        <title>Comparative genomics and phylogenomic investigation of the class Geoglossomycetes provide insights into ecological specialization and systematics.</title>
        <authorList>
            <person name="Melie T."/>
            <person name="Pirro S."/>
            <person name="Miller A.N."/>
            <person name="Quandt A."/>
        </authorList>
    </citation>
    <scope>NUCLEOTIDE SEQUENCE</scope>
    <source>
        <strain evidence="6">GBOQ0MN5Z8</strain>
    </source>
</reference>
<feature type="domain" description="RRM" evidence="5">
    <location>
        <begin position="405"/>
        <end position="482"/>
    </location>
</feature>
<keyword evidence="7" id="KW-1185">Reference proteome</keyword>
<dbReference type="FunFam" id="3.30.70.330:FF:000089">
    <property type="entry name" value="RNA binding protein"/>
    <property type="match status" value="1"/>
</dbReference>
<dbReference type="InterPro" id="IPR012677">
    <property type="entry name" value="Nucleotide-bd_a/b_plait_sf"/>
</dbReference>
<feature type="region of interest" description="Disordered" evidence="4">
    <location>
        <begin position="193"/>
        <end position="259"/>
    </location>
</feature>
<feature type="compositionally biased region" description="Low complexity" evidence="4">
    <location>
        <begin position="207"/>
        <end position="217"/>
    </location>
</feature>
<protein>
    <recommendedName>
        <fullName evidence="5">RRM domain-containing protein</fullName>
    </recommendedName>
</protein>
<dbReference type="Pfam" id="PF00076">
    <property type="entry name" value="RRM_1"/>
    <property type="match status" value="1"/>
</dbReference>
<dbReference type="InterPro" id="IPR035979">
    <property type="entry name" value="RBD_domain_sf"/>
</dbReference>
<dbReference type="Proteomes" id="UP000698800">
    <property type="component" value="Unassembled WGS sequence"/>
</dbReference>